<keyword evidence="2" id="KW-1185">Reference proteome</keyword>
<proteinExistence type="predicted"/>
<evidence type="ECO:0000313" key="1">
    <source>
        <dbReference type="EMBL" id="GAV06832.1"/>
    </source>
</evidence>
<evidence type="ECO:0000313" key="2">
    <source>
        <dbReference type="Proteomes" id="UP000186922"/>
    </source>
</evidence>
<dbReference type="EMBL" id="BDGG01000014">
    <property type="protein sequence ID" value="GAV06832.1"/>
    <property type="molecule type" value="Genomic_DNA"/>
</dbReference>
<protein>
    <submittedName>
        <fullName evidence="1">Uncharacterized protein</fullName>
    </submittedName>
</protein>
<dbReference type="AlphaFoldDB" id="A0A1D1VZM8"/>
<reference evidence="1 2" key="1">
    <citation type="journal article" date="2016" name="Nat. Commun.">
        <title>Extremotolerant tardigrade genome and improved radiotolerance of human cultured cells by tardigrade-unique protein.</title>
        <authorList>
            <person name="Hashimoto T."/>
            <person name="Horikawa D.D."/>
            <person name="Saito Y."/>
            <person name="Kuwahara H."/>
            <person name="Kozuka-Hata H."/>
            <person name="Shin-I T."/>
            <person name="Minakuchi Y."/>
            <person name="Ohishi K."/>
            <person name="Motoyama A."/>
            <person name="Aizu T."/>
            <person name="Enomoto A."/>
            <person name="Kondo K."/>
            <person name="Tanaka S."/>
            <person name="Hara Y."/>
            <person name="Koshikawa S."/>
            <person name="Sagara H."/>
            <person name="Miura T."/>
            <person name="Yokobori S."/>
            <person name="Miyagawa K."/>
            <person name="Suzuki Y."/>
            <person name="Kubo T."/>
            <person name="Oyama M."/>
            <person name="Kohara Y."/>
            <person name="Fujiyama A."/>
            <person name="Arakawa K."/>
            <person name="Katayama T."/>
            <person name="Toyoda A."/>
            <person name="Kunieda T."/>
        </authorList>
    </citation>
    <scope>NUCLEOTIDE SEQUENCE [LARGE SCALE GENOMIC DNA]</scope>
    <source>
        <strain evidence="1 2">YOKOZUNA-1</strain>
    </source>
</reference>
<gene>
    <name evidence="1" type="primary">RvY_16753-1</name>
    <name evidence="1" type="synonym">RvY_16753.1</name>
    <name evidence="1" type="ORF">RvY_16753</name>
</gene>
<dbReference type="PROSITE" id="PS51257">
    <property type="entry name" value="PROKAR_LIPOPROTEIN"/>
    <property type="match status" value="1"/>
</dbReference>
<dbReference type="Proteomes" id="UP000186922">
    <property type="component" value="Unassembled WGS sequence"/>
</dbReference>
<name>A0A1D1VZM8_RAMVA</name>
<sequence length="84" mass="8969">MPILPRSTRAPSVTVLKNSTVDAPSSAPVIASSCKPAQVLALPPADLHLPVVEPALLAKLQNLCEYVDLENCLPQNRAKLTEIE</sequence>
<comment type="caution">
    <text evidence="1">The sequence shown here is derived from an EMBL/GenBank/DDBJ whole genome shotgun (WGS) entry which is preliminary data.</text>
</comment>
<accession>A0A1D1VZM8</accession>
<organism evidence="1 2">
    <name type="scientific">Ramazzottius varieornatus</name>
    <name type="common">Water bear</name>
    <name type="synonym">Tardigrade</name>
    <dbReference type="NCBI Taxonomy" id="947166"/>
    <lineage>
        <taxon>Eukaryota</taxon>
        <taxon>Metazoa</taxon>
        <taxon>Ecdysozoa</taxon>
        <taxon>Tardigrada</taxon>
        <taxon>Eutardigrada</taxon>
        <taxon>Parachela</taxon>
        <taxon>Hypsibioidea</taxon>
        <taxon>Ramazzottiidae</taxon>
        <taxon>Ramazzottius</taxon>
    </lineage>
</organism>